<dbReference type="InterPro" id="IPR041679">
    <property type="entry name" value="DNA2/NAM7-like_C"/>
</dbReference>
<gene>
    <name evidence="8" type="ORF">A2557_10955</name>
</gene>
<dbReference type="Pfam" id="PF13087">
    <property type="entry name" value="AAA_12"/>
    <property type="match status" value="1"/>
</dbReference>
<evidence type="ECO:0000256" key="2">
    <source>
        <dbReference type="ARBA" id="ARBA00022741"/>
    </source>
</evidence>
<dbReference type="GO" id="GO:0043139">
    <property type="term" value="F:5'-3' DNA helicase activity"/>
    <property type="evidence" value="ECO:0007669"/>
    <property type="project" value="TreeGrafter"/>
</dbReference>
<dbReference type="AlphaFoldDB" id="A0A1F6H1T9"/>
<dbReference type="SUPFAM" id="SSF52540">
    <property type="entry name" value="P-loop containing nucleoside triphosphate hydrolases"/>
    <property type="match status" value="1"/>
</dbReference>
<dbReference type="Pfam" id="PF13086">
    <property type="entry name" value="AAA_11"/>
    <property type="match status" value="1"/>
</dbReference>
<feature type="domain" description="DNA2/NAM7 helicase helicase" evidence="6">
    <location>
        <begin position="309"/>
        <end position="562"/>
    </location>
</feature>
<keyword evidence="2" id="KW-0547">Nucleotide-binding</keyword>
<dbReference type="PANTHER" id="PTHR43788">
    <property type="entry name" value="DNA2/NAM7 HELICASE FAMILY MEMBER"/>
    <property type="match status" value="1"/>
</dbReference>
<dbReference type="GO" id="GO:0016787">
    <property type="term" value="F:hydrolase activity"/>
    <property type="evidence" value="ECO:0007669"/>
    <property type="project" value="UniProtKB-KW"/>
</dbReference>
<evidence type="ECO:0008006" key="10">
    <source>
        <dbReference type="Google" id="ProtNLM"/>
    </source>
</evidence>
<dbReference type="Proteomes" id="UP000177583">
    <property type="component" value="Unassembled WGS sequence"/>
</dbReference>
<evidence type="ECO:0000313" key="8">
    <source>
        <dbReference type="EMBL" id="OGH04358.1"/>
    </source>
</evidence>
<organism evidence="8 9">
    <name type="scientific">Candidatus Lambdaproteobacteria bacterium RIFOXYD2_FULL_56_26</name>
    <dbReference type="NCBI Taxonomy" id="1817773"/>
    <lineage>
        <taxon>Bacteria</taxon>
        <taxon>Pseudomonadati</taxon>
        <taxon>Pseudomonadota</taxon>
        <taxon>Candidatus Lambdaproteobacteria</taxon>
    </lineage>
</organism>
<dbReference type="GO" id="GO:0005524">
    <property type="term" value="F:ATP binding"/>
    <property type="evidence" value="ECO:0007669"/>
    <property type="project" value="UniProtKB-KW"/>
</dbReference>
<evidence type="ECO:0000256" key="3">
    <source>
        <dbReference type="ARBA" id="ARBA00022801"/>
    </source>
</evidence>
<dbReference type="InterPro" id="IPR027417">
    <property type="entry name" value="P-loop_NTPase"/>
</dbReference>
<name>A0A1F6H1T9_9PROT</name>
<keyword evidence="5" id="KW-0067">ATP-binding</keyword>
<evidence type="ECO:0000259" key="6">
    <source>
        <dbReference type="Pfam" id="PF13086"/>
    </source>
</evidence>
<sequence>MSFLSGPTEVKELLRLWKAELLVEEALSQSLSPVRPEVARQEGRNYFKLLLEAPKTQAFLLRDSNDLKVSVGEEELPFLSYLAQEDKARRRYHLSMEHEVWVGFPALYYQDKKGAKLATLFRFPVAQILYPTLDGESLRAETLPGTYEISLTQEERAGRESPYFLDELFLTERLGLLDEEILELRKQAIAQGQGAWELLASLLRLLEGPSGEALEEGDWNGFLVRLGQALEPRREQGRIRLFPFGLAYELDQGQPTRNLQKDLEELLDEELYENLSPKSPAHAYLYGGHQEEAKTLPPLAQVDDKVLTPSQAQALAAVLGRKFTVISGPPGTGKTQVIKNLLAHRLVRFASSLANVSDRAIGLWSVSLVTSTNNRAVDNVMNGLELPELLPIQIRLGSRLVLQRQTLPALVEYAKRLEGADSAQGLRDFNRLKVELEEALEAPREQPSQELYLLARRVLDAFARANQIEVLRLVEGIAADIEAKRGLKGLKRPQAMELFFSLFPLVGSTLLSLRNSFEMKPESLGLLVIDEAGQCAPHYVLPALVLARQAVLLGDPRQLEPVARLRGQEIEAIRKARSIHLEPEKARFFSLCVEQPRSAQGIAQEACTEIWPLREHFRCRQEIIEVCCDLCGYDLELKRNSQSALGPALGYKETEGPEQRYGGSWWNPLEVEVVLGLLERFHAQGLDWGEMAVLTPFRGQLFFLNQALARSRIPYHSGEGAEEEPKAVASGTVHRFQGGERPLVIFSQVISQGEPVFLNSRVNLLNVALSRAQEHFCYVGALGVLDKGPFTQILKHHLLQKGRAWRN</sequence>
<feature type="domain" description="DNA2/NAM7 helicase-like C-terminal" evidence="7">
    <location>
        <begin position="653"/>
        <end position="780"/>
    </location>
</feature>
<keyword evidence="4" id="KW-0347">Helicase</keyword>
<dbReference type="Gene3D" id="3.40.50.300">
    <property type="entry name" value="P-loop containing nucleotide triphosphate hydrolases"/>
    <property type="match status" value="2"/>
</dbReference>
<evidence type="ECO:0000256" key="1">
    <source>
        <dbReference type="ARBA" id="ARBA00007913"/>
    </source>
</evidence>
<comment type="caution">
    <text evidence="8">The sequence shown here is derived from an EMBL/GenBank/DDBJ whole genome shotgun (WGS) entry which is preliminary data.</text>
</comment>
<keyword evidence="3" id="KW-0378">Hydrolase</keyword>
<evidence type="ECO:0000259" key="7">
    <source>
        <dbReference type="Pfam" id="PF13087"/>
    </source>
</evidence>
<dbReference type="PANTHER" id="PTHR43788:SF8">
    <property type="entry name" value="DNA-BINDING PROTEIN SMUBP-2"/>
    <property type="match status" value="1"/>
</dbReference>
<evidence type="ECO:0000256" key="5">
    <source>
        <dbReference type="ARBA" id="ARBA00022840"/>
    </source>
</evidence>
<dbReference type="InterPro" id="IPR041677">
    <property type="entry name" value="DNA2/NAM7_AAA_11"/>
</dbReference>
<comment type="similarity">
    <text evidence="1">Belongs to the DNA2/NAM7 helicase family.</text>
</comment>
<dbReference type="CDD" id="cd18808">
    <property type="entry name" value="SF1_C_Upf1"/>
    <property type="match status" value="1"/>
</dbReference>
<dbReference type="InterPro" id="IPR050534">
    <property type="entry name" value="Coronavir_polyprotein_1ab"/>
</dbReference>
<protein>
    <recommendedName>
        <fullName evidence="10">AAA+ ATPase domain-containing protein</fullName>
    </recommendedName>
</protein>
<dbReference type="EMBL" id="MFNF01000004">
    <property type="protein sequence ID" value="OGH04358.1"/>
    <property type="molecule type" value="Genomic_DNA"/>
</dbReference>
<reference evidence="8 9" key="1">
    <citation type="journal article" date="2016" name="Nat. Commun.">
        <title>Thousands of microbial genomes shed light on interconnected biogeochemical processes in an aquifer system.</title>
        <authorList>
            <person name="Anantharaman K."/>
            <person name="Brown C.T."/>
            <person name="Hug L.A."/>
            <person name="Sharon I."/>
            <person name="Castelle C.J."/>
            <person name="Probst A.J."/>
            <person name="Thomas B.C."/>
            <person name="Singh A."/>
            <person name="Wilkins M.J."/>
            <person name="Karaoz U."/>
            <person name="Brodie E.L."/>
            <person name="Williams K.H."/>
            <person name="Hubbard S.S."/>
            <person name="Banfield J.F."/>
        </authorList>
    </citation>
    <scope>NUCLEOTIDE SEQUENCE [LARGE SCALE GENOMIC DNA]</scope>
</reference>
<evidence type="ECO:0000256" key="4">
    <source>
        <dbReference type="ARBA" id="ARBA00022806"/>
    </source>
</evidence>
<proteinExistence type="inferred from homology"/>
<evidence type="ECO:0000313" key="9">
    <source>
        <dbReference type="Proteomes" id="UP000177583"/>
    </source>
</evidence>
<accession>A0A1F6H1T9</accession>
<dbReference type="InterPro" id="IPR047187">
    <property type="entry name" value="SF1_C_Upf1"/>
</dbReference>